<dbReference type="InterPro" id="IPR036388">
    <property type="entry name" value="WH-like_DNA-bd_sf"/>
</dbReference>
<evidence type="ECO:0000256" key="2">
    <source>
        <dbReference type="ARBA" id="ARBA00023125"/>
    </source>
</evidence>
<keyword evidence="3" id="KW-0804">Transcription</keyword>
<keyword evidence="2" id="KW-0238">DNA-binding</keyword>
<proteinExistence type="predicted"/>
<dbReference type="KEGG" id="parq:DSM112329_03830"/>
<dbReference type="GO" id="GO:0003700">
    <property type="term" value="F:DNA-binding transcription factor activity"/>
    <property type="evidence" value="ECO:0007669"/>
    <property type="project" value="InterPro"/>
</dbReference>
<dbReference type="PANTHER" id="PTHR43537:SF24">
    <property type="entry name" value="GLUCONATE OPERON TRANSCRIPTIONAL REPRESSOR"/>
    <property type="match status" value="1"/>
</dbReference>
<dbReference type="InterPro" id="IPR000524">
    <property type="entry name" value="Tscrpt_reg_HTH_GntR"/>
</dbReference>
<name>A0AAU7AZX2_9ACTN</name>
<dbReference type="EMBL" id="CP114014">
    <property type="protein sequence ID" value="XAY06952.1"/>
    <property type="molecule type" value="Genomic_DNA"/>
</dbReference>
<dbReference type="Pfam" id="PF00392">
    <property type="entry name" value="GntR"/>
    <property type="match status" value="1"/>
</dbReference>
<evidence type="ECO:0000313" key="5">
    <source>
        <dbReference type="EMBL" id="XAY06952.1"/>
    </source>
</evidence>
<organism evidence="5">
    <name type="scientific">Paraconexibacter sp. AEG42_29</name>
    <dbReference type="NCBI Taxonomy" id="2997339"/>
    <lineage>
        <taxon>Bacteria</taxon>
        <taxon>Bacillati</taxon>
        <taxon>Actinomycetota</taxon>
        <taxon>Thermoleophilia</taxon>
        <taxon>Solirubrobacterales</taxon>
        <taxon>Paraconexibacteraceae</taxon>
        <taxon>Paraconexibacter</taxon>
    </lineage>
</organism>
<dbReference type="PRINTS" id="PR00035">
    <property type="entry name" value="HTHGNTR"/>
</dbReference>
<gene>
    <name evidence="5" type="primary">lldR</name>
    <name evidence="5" type="ORF">DSM112329_03830</name>
</gene>
<dbReference type="RefSeq" id="WP_354698165.1">
    <property type="nucleotide sequence ID" value="NZ_CP114014.1"/>
</dbReference>
<dbReference type="Gene3D" id="1.20.120.530">
    <property type="entry name" value="GntR ligand-binding domain-like"/>
    <property type="match status" value="1"/>
</dbReference>
<dbReference type="Gene3D" id="1.10.10.10">
    <property type="entry name" value="Winged helix-like DNA-binding domain superfamily/Winged helix DNA-binding domain"/>
    <property type="match status" value="1"/>
</dbReference>
<dbReference type="SUPFAM" id="SSF46785">
    <property type="entry name" value="Winged helix' DNA-binding domain"/>
    <property type="match status" value="1"/>
</dbReference>
<keyword evidence="1" id="KW-0805">Transcription regulation</keyword>
<accession>A0AAU7AZX2</accession>
<dbReference type="SMART" id="SM00345">
    <property type="entry name" value="HTH_GNTR"/>
    <property type="match status" value="1"/>
</dbReference>
<dbReference type="InterPro" id="IPR036390">
    <property type="entry name" value="WH_DNA-bd_sf"/>
</dbReference>
<feature type="domain" description="HTH gntR-type" evidence="4">
    <location>
        <begin position="34"/>
        <end position="104"/>
    </location>
</feature>
<sequence length="254" mass="27054">MTTVEPTPSALGDTQLPAEGPLSLESIFAPVRSQTAFEETVDRLGTAIKLGLLPAGERLPAERELCQRLGIARSTLRQALTALGQSGYLHAVRGRGGGTFVVEAPPRSDRPDDVTLATWHEICDERLAIEVGVAVLAAARATPDQLMALDALVIGLDDCVDDYPAYRHADVRFHVGLAEATGSSRLVAAMTQCQGAMSDLIHHIAHPPEVLAHANAQHARLLAAIRAQDVGQAVQTMTEHLQGTEHILAGLLPR</sequence>
<evidence type="ECO:0000259" key="4">
    <source>
        <dbReference type="PROSITE" id="PS50949"/>
    </source>
</evidence>
<evidence type="ECO:0000256" key="3">
    <source>
        <dbReference type="ARBA" id="ARBA00023163"/>
    </source>
</evidence>
<dbReference type="CDD" id="cd07377">
    <property type="entry name" value="WHTH_GntR"/>
    <property type="match status" value="1"/>
</dbReference>
<dbReference type="InterPro" id="IPR008920">
    <property type="entry name" value="TF_FadR/GntR_C"/>
</dbReference>
<evidence type="ECO:0000256" key="1">
    <source>
        <dbReference type="ARBA" id="ARBA00023015"/>
    </source>
</evidence>
<reference evidence="5" key="1">
    <citation type="submission" date="2022-12" db="EMBL/GenBank/DDBJ databases">
        <title>Paraconexibacter alkalitolerans sp. nov. and Baekduia alba sp. nov., isolated from soil and emended description of the genera Paraconexibacter (Chun et al., 2020) and Baekduia (An et al., 2020).</title>
        <authorList>
            <person name="Vieira S."/>
            <person name="Huber K.J."/>
            <person name="Geppert A."/>
            <person name="Wolf J."/>
            <person name="Neumann-Schaal M."/>
            <person name="Muesken M."/>
            <person name="Overmann J."/>
        </authorList>
    </citation>
    <scope>NUCLEOTIDE SEQUENCE</scope>
    <source>
        <strain evidence="5">AEG42_29</strain>
    </source>
</reference>
<dbReference type="InterPro" id="IPR011711">
    <property type="entry name" value="GntR_C"/>
</dbReference>
<dbReference type="PROSITE" id="PS50949">
    <property type="entry name" value="HTH_GNTR"/>
    <property type="match status" value="1"/>
</dbReference>
<dbReference type="AlphaFoldDB" id="A0AAU7AZX2"/>
<dbReference type="GO" id="GO:0003677">
    <property type="term" value="F:DNA binding"/>
    <property type="evidence" value="ECO:0007669"/>
    <property type="project" value="UniProtKB-KW"/>
</dbReference>
<protein>
    <submittedName>
        <fullName evidence="5">L-lactate dehydrogenase operon regulatory protein</fullName>
    </submittedName>
</protein>
<dbReference type="Pfam" id="PF07729">
    <property type="entry name" value="FCD"/>
    <property type="match status" value="1"/>
</dbReference>
<dbReference type="PANTHER" id="PTHR43537">
    <property type="entry name" value="TRANSCRIPTIONAL REGULATOR, GNTR FAMILY"/>
    <property type="match status" value="1"/>
</dbReference>
<dbReference type="SMART" id="SM00895">
    <property type="entry name" value="FCD"/>
    <property type="match status" value="1"/>
</dbReference>
<dbReference type="SUPFAM" id="SSF48008">
    <property type="entry name" value="GntR ligand-binding domain-like"/>
    <property type="match status" value="1"/>
</dbReference>